<proteinExistence type="predicted"/>
<organism evidence="2 3">
    <name type="scientific">Caerostris darwini</name>
    <dbReference type="NCBI Taxonomy" id="1538125"/>
    <lineage>
        <taxon>Eukaryota</taxon>
        <taxon>Metazoa</taxon>
        <taxon>Ecdysozoa</taxon>
        <taxon>Arthropoda</taxon>
        <taxon>Chelicerata</taxon>
        <taxon>Arachnida</taxon>
        <taxon>Araneae</taxon>
        <taxon>Araneomorphae</taxon>
        <taxon>Entelegynae</taxon>
        <taxon>Araneoidea</taxon>
        <taxon>Araneidae</taxon>
        <taxon>Caerostris</taxon>
    </lineage>
</organism>
<protein>
    <submittedName>
        <fullName evidence="2">Uncharacterized protein</fullName>
    </submittedName>
</protein>
<feature type="region of interest" description="Disordered" evidence="1">
    <location>
        <begin position="170"/>
        <end position="210"/>
    </location>
</feature>
<sequence>MDLTPPSDERYRLPSNPPLGSDEFLYIHAETIAKIIDLKAKILADWFRPQGLTPEAAENFEKIYQANTAEMKKLCNHLGMTHGEVPDSIHELHEKINPIHLRLHGETSTSQKIPQKSPPIQKGKGKRPMDAEGFQAPPKHLVCKNPAETPKEPVPVSTDNISFADMVTNKNKDQNVNNDNLTPPQVNNHSSASPQVSHANSAPPQGRNQNTTEILSDEALHLFKILSKFAHDDSLHFPSLLNGIRSALPTLRITKEDDEKAIIIFEHYYTHYCNSR</sequence>
<name>A0AAV4U0W9_9ARAC</name>
<comment type="caution">
    <text evidence="2">The sequence shown here is derived from an EMBL/GenBank/DDBJ whole genome shotgun (WGS) entry which is preliminary data.</text>
</comment>
<dbReference type="AlphaFoldDB" id="A0AAV4U0W9"/>
<gene>
    <name evidence="2" type="ORF">CDAR_42641</name>
</gene>
<accession>A0AAV4U0W9</accession>
<feature type="compositionally biased region" description="Polar residues" evidence="1">
    <location>
        <begin position="181"/>
        <end position="210"/>
    </location>
</feature>
<dbReference type="Proteomes" id="UP001054837">
    <property type="component" value="Unassembled WGS sequence"/>
</dbReference>
<evidence type="ECO:0000313" key="2">
    <source>
        <dbReference type="EMBL" id="GIY51434.1"/>
    </source>
</evidence>
<feature type="region of interest" description="Disordered" evidence="1">
    <location>
        <begin position="106"/>
        <end position="130"/>
    </location>
</feature>
<keyword evidence="3" id="KW-1185">Reference proteome</keyword>
<reference evidence="2 3" key="1">
    <citation type="submission" date="2021-06" db="EMBL/GenBank/DDBJ databases">
        <title>Caerostris darwini draft genome.</title>
        <authorList>
            <person name="Kono N."/>
            <person name="Arakawa K."/>
        </authorList>
    </citation>
    <scope>NUCLEOTIDE SEQUENCE [LARGE SCALE GENOMIC DNA]</scope>
</reference>
<evidence type="ECO:0000313" key="3">
    <source>
        <dbReference type="Proteomes" id="UP001054837"/>
    </source>
</evidence>
<dbReference type="EMBL" id="BPLQ01010528">
    <property type="protein sequence ID" value="GIY51434.1"/>
    <property type="molecule type" value="Genomic_DNA"/>
</dbReference>
<evidence type="ECO:0000256" key="1">
    <source>
        <dbReference type="SAM" id="MobiDB-lite"/>
    </source>
</evidence>